<evidence type="ECO:0000313" key="7">
    <source>
        <dbReference type="Proteomes" id="UP000245590"/>
    </source>
</evidence>
<dbReference type="Gene3D" id="3.40.50.2000">
    <property type="entry name" value="Glycogen Phosphorylase B"/>
    <property type="match status" value="2"/>
</dbReference>
<feature type="domain" description="Glycosyltransferase subfamily 4-like N-terminal" evidence="5">
    <location>
        <begin position="154"/>
        <end position="261"/>
    </location>
</feature>
<evidence type="ECO:0000256" key="1">
    <source>
        <dbReference type="ARBA" id="ARBA00022676"/>
    </source>
</evidence>
<sequence>MCAGTVCPTHPPRPRSAMPEPAPAPRVAVLVHNDAANDSRVLKESASLRGAGMRVRIIAVERRLKGHAAGITELAEHLDLQRVPEFALERIAPRLTRLTRRPAGDGTPAPAPAAGGGADRPVPPPSRIRDVAVRTGMRIAADLGRRAYRTVELGTWWWRSARAGHAFAPQVVHANDTNALVPALAIQLLGRQAGRDVRLVLDSHELWRHRNVPEHRLLAPLLDALVEHLAVPRADAVMTVSPSIAAWLQRTYALPEPPVLVRNVPVAGPVPERSQGVLRERAGLSSSDRVIAYGGRITTSRGIEETLAALPHLPPDVHLVLLGYGEEDYLARVQEAARAAGVTGRLHLVGAVAPDQVSTALADGDVAVVHVQPVCLSYRYALPNKLFESIRAGLPIAAADLPDMRAVVEELGVGEVFASEDPRELAAALLRILEHPETYRARARAVAPELTWEHEAERMLEAYRRAMAGTRGTEDPA</sequence>
<dbReference type="Pfam" id="PF00534">
    <property type="entry name" value="Glycos_transf_1"/>
    <property type="match status" value="1"/>
</dbReference>
<dbReference type="EMBL" id="QFKX01000008">
    <property type="protein sequence ID" value="PWH04984.1"/>
    <property type="molecule type" value="Genomic_DNA"/>
</dbReference>
<dbReference type="SUPFAM" id="SSF53756">
    <property type="entry name" value="UDP-Glycosyltransferase/glycogen phosphorylase"/>
    <property type="match status" value="1"/>
</dbReference>
<feature type="region of interest" description="Disordered" evidence="3">
    <location>
        <begin position="1"/>
        <end position="21"/>
    </location>
</feature>
<dbReference type="Proteomes" id="UP000245590">
    <property type="component" value="Unassembled WGS sequence"/>
</dbReference>
<protein>
    <submittedName>
        <fullName evidence="6">Uncharacterized protein</fullName>
    </submittedName>
</protein>
<dbReference type="PANTHER" id="PTHR12526:SF600">
    <property type="entry name" value="GLYCOSYL TRANSFERASE GROUP 1"/>
    <property type="match status" value="1"/>
</dbReference>
<gene>
    <name evidence="6" type="ORF">DEO23_15220</name>
</gene>
<dbReference type="OrthoDB" id="3335961at2"/>
<accession>A0A2U2RGJ7</accession>
<dbReference type="InterPro" id="IPR001296">
    <property type="entry name" value="Glyco_trans_1"/>
</dbReference>
<organism evidence="6 7">
    <name type="scientific">Brachybacterium endophyticum</name>
    <dbReference type="NCBI Taxonomy" id="2182385"/>
    <lineage>
        <taxon>Bacteria</taxon>
        <taxon>Bacillati</taxon>
        <taxon>Actinomycetota</taxon>
        <taxon>Actinomycetes</taxon>
        <taxon>Micrococcales</taxon>
        <taxon>Dermabacteraceae</taxon>
        <taxon>Brachybacterium</taxon>
    </lineage>
</organism>
<evidence type="ECO:0000259" key="5">
    <source>
        <dbReference type="Pfam" id="PF13439"/>
    </source>
</evidence>
<reference evidence="6 7" key="1">
    <citation type="submission" date="2018-05" db="EMBL/GenBank/DDBJ databases">
        <title>Brachybacterium sp. M1HQ-2T, whole genome shotgun sequence.</title>
        <authorList>
            <person name="Tuo L."/>
        </authorList>
    </citation>
    <scope>NUCLEOTIDE SEQUENCE [LARGE SCALE GENOMIC DNA]</scope>
    <source>
        <strain evidence="6 7">M1HQ-2</strain>
    </source>
</reference>
<dbReference type="GO" id="GO:0016757">
    <property type="term" value="F:glycosyltransferase activity"/>
    <property type="evidence" value="ECO:0007669"/>
    <property type="project" value="UniProtKB-KW"/>
</dbReference>
<comment type="caution">
    <text evidence="6">The sequence shown here is derived from an EMBL/GenBank/DDBJ whole genome shotgun (WGS) entry which is preliminary data.</text>
</comment>
<name>A0A2U2RGJ7_9MICO</name>
<feature type="region of interest" description="Disordered" evidence="3">
    <location>
        <begin position="97"/>
        <end position="128"/>
    </location>
</feature>
<keyword evidence="1" id="KW-0328">Glycosyltransferase</keyword>
<dbReference type="InterPro" id="IPR028098">
    <property type="entry name" value="Glyco_trans_4-like_N"/>
</dbReference>
<dbReference type="AlphaFoldDB" id="A0A2U2RGJ7"/>
<keyword evidence="7" id="KW-1185">Reference proteome</keyword>
<keyword evidence="2" id="KW-0808">Transferase</keyword>
<dbReference type="PANTHER" id="PTHR12526">
    <property type="entry name" value="GLYCOSYLTRANSFERASE"/>
    <property type="match status" value="1"/>
</dbReference>
<dbReference type="Pfam" id="PF13439">
    <property type="entry name" value="Glyco_transf_4"/>
    <property type="match status" value="1"/>
</dbReference>
<evidence type="ECO:0000259" key="4">
    <source>
        <dbReference type="Pfam" id="PF00534"/>
    </source>
</evidence>
<proteinExistence type="predicted"/>
<feature type="domain" description="Glycosyl transferase family 1" evidence="4">
    <location>
        <begin position="279"/>
        <end position="441"/>
    </location>
</feature>
<evidence type="ECO:0000256" key="3">
    <source>
        <dbReference type="SAM" id="MobiDB-lite"/>
    </source>
</evidence>
<evidence type="ECO:0000313" key="6">
    <source>
        <dbReference type="EMBL" id="PWH04984.1"/>
    </source>
</evidence>
<dbReference type="CDD" id="cd03794">
    <property type="entry name" value="GT4_WbuB-like"/>
    <property type="match status" value="1"/>
</dbReference>
<evidence type="ECO:0000256" key="2">
    <source>
        <dbReference type="ARBA" id="ARBA00022679"/>
    </source>
</evidence>